<dbReference type="GO" id="GO:0006865">
    <property type="term" value="P:amino acid transport"/>
    <property type="evidence" value="ECO:0007669"/>
    <property type="project" value="UniProtKB-KW"/>
</dbReference>
<feature type="chain" id="PRO_5023077433" evidence="4">
    <location>
        <begin position="25"/>
        <end position="399"/>
    </location>
</feature>
<comment type="similarity">
    <text evidence="1">Belongs to the leucine-binding protein family.</text>
</comment>
<dbReference type="InterPro" id="IPR028082">
    <property type="entry name" value="Peripla_BP_I"/>
</dbReference>
<accession>A0A5C8P8C0</accession>
<proteinExistence type="inferred from homology"/>
<keyword evidence="7" id="KW-1185">Reference proteome</keyword>
<evidence type="ECO:0000256" key="4">
    <source>
        <dbReference type="SAM" id="SignalP"/>
    </source>
</evidence>
<sequence length="399" mass="42562">MRRTGLLLSSALVAVIGLCGTAAAQERAVIIKGFGAKSGVVRSFGINSEAAMRAAADAINSQGGVKLGDGTIGKIDVEFLDDRCTAEEGISVVRRIAAGPALVAIGPGCSNVAEPLFGVLQRKAGDASDSGLQFPIFTDVAIKGGLAKISEWAFRNVPSEIDMYNALFTWLKTKNPELKTIFAGVEENFAHSRASWYAVMKEAAPKVGLEVKGEAKWLLEDTNFAQQVREIKAASPDILAIAAHPFTTCGVLKEMRRQGVKVKLLVGLTSSSSMETLQGCAREAEGIVIPTSFAPVTKEAEAAAAQAAKFNGSLDLHSAAAYENIFILKKVIEEQGVLAKPDTVQADREKIRKGLAALKETDGLLGKSKRTEDREAVKPYMYVHAKDGKWAVLFNPLTN</sequence>
<keyword evidence="3" id="KW-0813">Transport</keyword>
<name>A0A5C8P8C0_9HYPH</name>
<dbReference type="SUPFAM" id="SSF53822">
    <property type="entry name" value="Periplasmic binding protein-like I"/>
    <property type="match status" value="1"/>
</dbReference>
<dbReference type="AlphaFoldDB" id="A0A5C8P8C0"/>
<dbReference type="RefSeq" id="WP_147851923.1">
    <property type="nucleotide sequence ID" value="NZ_VDUZ01000067.1"/>
</dbReference>
<comment type="caution">
    <text evidence="6">The sequence shown here is derived from an EMBL/GenBank/DDBJ whole genome shotgun (WGS) entry which is preliminary data.</text>
</comment>
<evidence type="ECO:0000313" key="6">
    <source>
        <dbReference type="EMBL" id="TXL69994.1"/>
    </source>
</evidence>
<dbReference type="InterPro" id="IPR051010">
    <property type="entry name" value="BCAA_transport"/>
</dbReference>
<evidence type="ECO:0000256" key="1">
    <source>
        <dbReference type="ARBA" id="ARBA00010062"/>
    </source>
</evidence>
<keyword evidence="2 4" id="KW-0732">Signal</keyword>
<keyword evidence="3" id="KW-0029">Amino-acid transport</keyword>
<dbReference type="PANTHER" id="PTHR30483">
    <property type="entry name" value="LEUCINE-SPECIFIC-BINDING PROTEIN"/>
    <property type="match status" value="1"/>
</dbReference>
<dbReference type="InterPro" id="IPR028081">
    <property type="entry name" value="Leu-bd"/>
</dbReference>
<feature type="domain" description="Leucine-binding protein" evidence="5">
    <location>
        <begin position="36"/>
        <end position="388"/>
    </location>
</feature>
<dbReference type="Gene3D" id="3.40.50.2300">
    <property type="match status" value="2"/>
</dbReference>
<gene>
    <name evidence="6" type="ORF">FHP25_36375</name>
</gene>
<feature type="signal peptide" evidence="4">
    <location>
        <begin position="1"/>
        <end position="24"/>
    </location>
</feature>
<dbReference type="Pfam" id="PF13458">
    <property type="entry name" value="Peripla_BP_6"/>
    <property type="match status" value="1"/>
</dbReference>
<evidence type="ECO:0000256" key="3">
    <source>
        <dbReference type="ARBA" id="ARBA00022970"/>
    </source>
</evidence>
<dbReference type="OrthoDB" id="9791590at2"/>
<evidence type="ECO:0000256" key="2">
    <source>
        <dbReference type="ARBA" id="ARBA00022729"/>
    </source>
</evidence>
<dbReference type="EMBL" id="VDUZ01000067">
    <property type="protein sequence ID" value="TXL69994.1"/>
    <property type="molecule type" value="Genomic_DNA"/>
</dbReference>
<reference evidence="6 7" key="1">
    <citation type="submission" date="2019-06" db="EMBL/GenBank/DDBJ databases">
        <title>New taxonomy in bacterial strain CC-CFT640, isolated from vineyard.</title>
        <authorList>
            <person name="Lin S.-Y."/>
            <person name="Tsai C.-F."/>
            <person name="Young C.-C."/>
        </authorList>
    </citation>
    <scope>NUCLEOTIDE SEQUENCE [LARGE SCALE GENOMIC DNA]</scope>
    <source>
        <strain evidence="6 7">CC-CFT640</strain>
    </source>
</reference>
<protein>
    <submittedName>
        <fullName evidence="6">Amino acid ABC transporter substrate-binding protein</fullName>
    </submittedName>
</protein>
<evidence type="ECO:0000259" key="5">
    <source>
        <dbReference type="Pfam" id="PF13458"/>
    </source>
</evidence>
<organism evidence="6 7">
    <name type="scientific">Vineibacter terrae</name>
    <dbReference type="NCBI Taxonomy" id="2586908"/>
    <lineage>
        <taxon>Bacteria</taxon>
        <taxon>Pseudomonadati</taxon>
        <taxon>Pseudomonadota</taxon>
        <taxon>Alphaproteobacteria</taxon>
        <taxon>Hyphomicrobiales</taxon>
        <taxon>Vineibacter</taxon>
    </lineage>
</organism>
<dbReference type="PANTHER" id="PTHR30483:SF6">
    <property type="entry name" value="PERIPLASMIC BINDING PROTEIN OF ABC TRANSPORTER FOR NATURAL AMINO ACIDS"/>
    <property type="match status" value="1"/>
</dbReference>
<evidence type="ECO:0000313" key="7">
    <source>
        <dbReference type="Proteomes" id="UP000321638"/>
    </source>
</evidence>
<dbReference type="Proteomes" id="UP000321638">
    <property type="component" value="Unassembled WGS sequence"/>
</dbReference>